<feature type="compositionally biased region" description="Basic and acidic residues" evidence="1">
    <location>
        <begin position="263"/>
        <end position="275"/>
    </location>
</feature>
<evidence type="ECO:0000313" key="2">
    <source>
        <dbReference type="EMBL" id="JAS68388.1"/>
    </source>
</evidence>
<dbReference type="AlphaFoldDB" id="A0A1B6H171"/>
<feature type="compositionally biased region" description="Basic and acidic residues" evidence="1">
    <location>
        <begin position="115"/>
        <end position="141"/>
    </location>
</feature>
<feature type="region of interest" description="Disordered" evidence="1">
    <location>
        <begin position="178"/>
        <end position="206"/>
    </location>
</feature>
<organism evidence="2">
    <name type="scientific">Cuerna arida</name>
    <dbReference type="NCBI Taxonomy" id="1464854"/>
    <lineage>
        <taxon>Eukaryota</taxon>
        <taxon>Metazoa</taxon>
        <taxon>Ecdysozoa</taxon>
        <taxon>Arthropoda</taxon>
        <taxon>Hexapoda</taxon>
        <taxon>Insecta</taxon>
        <taxon>Pterygota</taxon>
        <taxon>Neoptera</taxon>
        <taxon>Paraneoptera</taxon>
        <taxon>Hemiptera</taxon>
        <taxon>Auchenorrhyncha</taxon>
        <taxon>Membracoidea</taxon>
        <taxon>Cicadellidae</taxon>
        <taxon>Cicadellinae</taxon>
        <taxon>Proconiini</taxon>
        <taxon>Cuerna</taxon>
    </lineage>
</organism>
<feature type="compositionally biased region" description="Basic and acidic residues" evidence="1">
    <location>
        <begin position="240"/>
        <end position="254"/>
    </location>
</feature>
<feature type="region of interest" description="Disordered" evidence="1">
    <location>
        <begin position="1"/>
        <end position="152"/>
    </location>
</feature>
<gene>
    <name evidence="2" type="ORF">g.29446</name>
</gene>
<feature type="region of interest" description="Disordered" evidence="1">
    <location>
        <begin position="235"/>
        <end position="457"/>
    </location>
</feature>
<accession>A0A1B6H171</accession>
<dbReference type="EMBL" id="GECZ01001381">
    <property type="protein sequence ID" value="JAS68388.1"/>
    <property type="molecule type" value="Transcribed_RNA"/>
</dbReference>
<feature type="compositionally biased region" description="Basic and acidic residues" evidence="1">
    <location>
        <begin position="282"/>
        <end position="386"/>
    </location>
</feature>
<feature type="compositionally biased region" description="Basic and acidic residues" evidence="1">
    <location>
        <begin position="395"/>
        <end position="426"/>
    </location>
</feature>
<evidence type="ECO:0000256" key="1">
    <source>
        <dbReference type="SAM" id="MobiDB-lite"/>
    </source>
</evidence>
<protein>
    <submittedName>
        <fullName evidence="2">Uncharacterized protein</fullName>
    </submittedName>
</protein>
<feature type="compositionally biased region" description="Basic residues" evidence="1">
    <location>
        <begin position="1"/>
        <end position="10"/>
    </location>
</feature>
<feature type="compositionally biased region" description="Basic and acidic residues" evidence="1">
    <location>
        <begin position="433"/>
        <end position="457"/>
    </location>
</feature>
<sequence length="538" mass="63737">MPGRSPHRRSTPPPPLISRHSPSRGRISRPSPDRHRLEMVSSSRGRERREYRTSVRRSRSPVPPKVRSFSPSLKRKGSPNREREIPQRRTKISKSPVGSRGGSDHGTYIPAVTEPDTHSVRNVSESERFRERNYEGERERAGPQFRGPEGSIDYDVNELKKFTVEIIRKSTGSNDETIINRNITNPDDIAPVRRPGTRGNDRHNIQHSPQWMNREEFNFNHQNEGARPLFLRAEASTSGNKDRSAPADEYRRVVAIDPSRVSGARERERSRERPRYSPGPYEESRRTYYPERPRSPYESRRRSPAREREEYLEPREKPRERRASSREILRRDVEVRRREERRYSPERGSYERESDLRARINEKRSEPHLREEREHSSRRYENDKERHGRPHHSPVPRERRRTGSVERHEGSSRPSRGEQWEREGGERRRRHSREREDRGRERYEHSDDYEERRPSSYKTDYEPKKFYRNYEEKEFVPLPTRGRGGPPIRRGVPPIMRGRGIVRGINRGFRGGIMVPRGVPRVPFLGMRGFPPRFFPPY</sequence>
<name>A0A1B6H171_9HEMI</name>
<feature type="compositionally biased region" description="Basic and acidic residues" evidence="1">
    <location>
        <begin position="31"/>
        <end position="53"/>
    </location>
</feature>
<reference evidence="2" key="1">
    <citation type="submission" date="2015-11" db="EMBL/GenBank/DDBJ databases">
        <title>De novo transcriptome assembly of four potential Pierce s Disease insect vectors from Arizona vineyards.</title>
        <authorList>
            <person name="Tassone E.E."/>
        </authorList>
    </citation>
    <scope>NUCLEOTIDE SEQUENCE</scope>
</reference>
<proteinExistence type="predicted"/>